<feature type="signal peptide" evidence="1">
    <location>
        <begin position="1"/>
        <end position="24"/>
    </location>
</feature>
<keyword evidence="3" id="KW-1185">Reference proteome</keyword>
<protein>
    <submittedName>
        <fullName evidence="2">Uncharacterized protein</fullName>
    </submittedName>
</protein>
<comment type="caution">
    <text evidence="2">The sequence shown here is derived from an EMBL/GenBank/DDBJ whole genome shotgun (WGS) entry which is preliminary data.</text>
</comment>
<dbReference type="AlphaFoldDB" id="A0A2N4UPV1"/>
<sequence>MTILRTTLNALIFSSIAISGYANAVYYPNKKDHSGVMNTSPTYSDNIIIPRQEYLTENGTIPTMPSLQYVAGTAQAERFIDKTTSDIDVKQYTQDRLLYQVYIPLDKMQGTPTNFSLTLKGNQKFARQLMMNFASTAWDDGSGRYNQQKSMFGYRFDGLDVYGSLTDKKTPLDDSVWDKYDRDKEFINSQLGFQPRMVNFVKNDNGIPQEDVMYNSADHALVRLRPTIHAFMPGGSSSSSNEQGNYGSSTAPYFSVSANQREQINAPILFSGRFLLKNKPNRKGHDVSELGFTNKTPKYLRILFYIRGGVRYWNPNTSISLKNSHNIKMNRNIAQECAIIDKDNPTIEQYIPEHMRDSSMFDNRYNFMSILSLSKKSSDKLTRWSACESKRTEVYPLTYEIFVN</sequence>
<proteinExistence type="predicted"/>
<organism evidence="2 3">
    <name type="scientific">Photobacterium carnosum</name>
    <dbReference type="NCBI Taxonomy" id="2023717"/>
    <lineage>
        <taxon>Bacteria</taxon>
        <taxon>Pseudomonadati</taxon>
        <taxon>Pseudomonadota</taxon>
        <taxon>Gammaproteobacteria</taxon>
        <taxon>Vibrionales</taxon>
        <taxon>Vibrionaceae</taxon>
        <taxon>Photobacterium</taxon>
    </lineage>
</organism>
<evidence type="ECO:0000313" key="3">
    <source>
        <dbReference type="Proteomes" id="UP000234420"/>
    </source>
</evidence>
<evidence type="ECO:0000256" key="1">
    <source>
        <dbReference type="SAM" id="SignalP"/>
    </source>
</evidence>
<evidence type="ECO:0000313" key="2">
    <source>
        <dbReference type="EMBL" id="PLC57045.1"/>
    </source>
</evidence>
<dbReference type="Proteomes" id="UP000234420">
    <property type="component" value="Unassembled WGS sequence"/>
</dbReference>
<dbReference type="RefSeq" id="WP_065208219.1">
    <property type="nucleotide sequence ID" value="NZ_JABJXE010000015.1"/>
</dbReference>
<accession>A0A2N4UPV1</accession>
<gene>
    <name evidence="2" type="ORF">CIK00_14780</name>
</gene>
<feature type="chain" id="PRO_5015001725" evidence="1">
    <location>
        <begin position="25"/>
        <end position="404"/>
    </location>
</feature>
<keyword evidence="1" id="KW-0732">Signal</keyword>
<name>A0A2N4UPV1_9GAMM</name>
<reference evidence="2 3" key="1">
    <citation type="journal article" date="2018" name="Syst. Appl. Microbiol.">
        <title>Photobacterium carnosum sp. nov., isolated from spoiled modified atmosphere packaged poultry meat.</title>
        <authorList>
            <person name="Hilgarth M."/>
            <person name="Fuertes S."/>
            <person name="Ehrmann M."/>
            <person name="Vogel R.F."/>
        </authorList>
    </citation>
    <scope>NUCLEOTIDE SEQUENCE [LARGE SCALE GENOMIC DNA]</scope>
    <source>
        <strain evidence="2 3">TMW 2.2021</strain>
    </source>
</reference>
<dbReference type="EMBL" id="NPIB01000020">
    <property type="protein sequence ID" value="PLC57045.1"/>
    <property type="molecule type" value="Genomic_DNA"/>
</dbReference>